<dbReference type="OrthoDB" id="1076608at2759"/>
<feature type="transmembrane region" description="Helical" evidence="8">
    <location>
        <begin position="439"/>
        <end position="466"/>
    </location>
</feature>
<dbReference type="HOGENOM" id="CLU_002458_2_0_1"/>
<dbReference type="RefSeq" id="XP_040626986.1">
    <property type="nucleotide sequence ID" value="XM_040773302.1"/>
</dbReference>
<organism evidence="13 14">
    <name type="scientific">Dacryopinax primogenitus (strain DJM 731)</name>
    <name type="common">Brown rot fungus</name>
    <dbReference type="NCBI Taxonomy" id="1858805"/>
    <lineage>
        <taxon>Eukaryota</taxon>
        <taxon>Fungi</taxon>
        <taxon>Dikarya</taxon>
        <taxon>Basidiomycota</taxon>
        <taxon>Agaricomycotina</taxon>
        <taxon>Dacrymycetes</taxon>
        <taxon>Dacrymycetales</taxon>
        <taxon>Dacrymycetaceae</taxon>
        <taxon>Dacryopinax</taxon>
    </lineage>
</organism>
<evidence type="ECO:0000259" key="9">
    <source>
        <dbReference type="Pfam" id="PF02714"/>
    </source>
</evidence>
<dbReference type="AlphaFoldDB" id="M5FV09"/>
<evidence type="ECO:0000256" key="7">
    <source>
        <dbReference type="SAM" id="MobiDB-lite"/>
    </source>
</evidence>
<name>M5FV09_DACPD</name>
<dbReference type="GO" id="GO:0005886">
    <property type="term" value="C:plasma membrane"/>
    <property type="evidence" value="ECO:0007669"/>
    <property type="project" value="TreeGrafter"/>
</dbReference>
<dbReference type="OMA" id="REYHPST"/>
<dbReference type="STRING" id="1858805.M5FV09"/>
<feature type="domain" description="CSC1/OSCA1-like N-terminal transmembrane" evidence="11">
    <location>
        <begin position="17"/>
        <end position="165"/>
    </location>
</feature>
<proteinExistence type="inferred from homology"/>
<dbReference type="PANTHER" id="PTHR13018">
    <property type="entry name" value="PROBABLE MEMBRANE PROTEIN DUF221-RELATED"/>
    <property type="match status" value="1"/>
</dbReference>
<feature type="transmembrane region" description="Helical" evidence="8">
    <location>
        <begin position="647"/>
        <end position="669"/>
    </location>
</feature>
<feature type="transmembrane region" description="Helical" evidence="8">
    <location>
        <begin position="675"/>
        <end position="698"/>
    </location>
</feature>
<dbReference type="InterPro" id="IPR003864">
    <property type="entry name" value="CSC1/OSCA1-like_7TM"/>
</dbReference>
<dbReference type="Pfam" id="PF12621">
    <property type="entry name" value="PHM7_ext"/>
    <property type="match status" value="1"/>
</dbReference>
<feature type="transmembrane region" description="Helical" evidence="8">
    <location>
        <begin position="18"/>
        <end position="39"/>
    </location>
</feature>
<evidence type="ECO:0000259" key="12">
    <source>
        <dbReference type="Pfam" id="PF14703"/>
    </source>
</evidence>
<keyword evidence="4 8" id="KW-0812">Transmembrane</keyword>
<feature type="transmembrane region" description="Helical" evidence="8">
    <location>
        <begin position="588"/>
        <end position="620"/>
    </location>
</feature>
<protein>
    <submittedName>
        <fullName evidence="13">DUF221-domain-containing protein</fullName>
    </submittedName>
</protein>
<evidence type="ECO:0000313" key="13">
    <source>
        <dbReference type="EMBL" id="EJU00089.1"/>
    </source>
</evidence>
<feature type="transmembrane region" description="Helical" evidence="8">
    <location>
        <begin position="393"/>
        <end position="419"/>
    </location>
</feature>
<evidence type="ECO:0000256" key="3">
    <source>
        <dbReference type="ARBA" id="ARBA00022448"/>
    </source>
</evidence>
<dbReference type="InterPro" id="IPR045122">
    <property type="entry name" value="Csc1-like"/>
</dbReference>
<dbReference type="GeneID" id="63688364"/>
<feature type="region of interest" description="Disordered" evidence="7">
    <location>
        <begin position="800"/>
        <end position="820"/>
    </location>
</feature>
<evidence type="ECO:0000256" key="6">
    <source>
        <dbReference type="ARBA" id="ARBA00023136"/>
    </source>
</evidence>
<comment type="subcellular location">
    <subcellularLocation>
        <location evidence="1">Membrane</location>
        <topology evidence="1">Multi-pass membrane protein</topology>
    </subcellularLocation>
</comment>
<dbReference type="Proteomes" id="UP000030653">
    <property type="component" value="Unassembled WGS sequence"/>
</dbReference>
<feature type="transmembrane region" description="Helical" evidence="8">
    <location>
        <begin position="486"/>
        <end position="509"/>
    </location>
</feature>
<dbReference type="PANTHER" id="PTHR13018:SF143">
    <property type="entry name" value="CSC1_OSCA1-LIKE 7TM REGION DOMAIN-CONTAINING PROTEIN"/>
    <property type="match status" value="1"/>
</dbReference>
<dbReference type="InterPro" id="IPR022257">
    <property type="entry name" value="PHM7_ext"/>
</dbReference>
<feature type="domain" description="CSC1/OSCA1-like 7TM region" evidence="9">
    <location>
        <begin position="391"/>
        <end position="666"/>
    </location>
</feature>
<gene>
    <name evidence="13" type="ORF">DACRYDRAFT_23595</name>
</gene>
<evidence type="ECO:0000259" key="10">
    <source>
        <dbReference type="Pfam" id="PF12621"/>
    </source>
</evidence>
<dbReference type="Pfam" id="PF14703">
    <property type="entry name" value="PHM7_cyt"/>
    <property type="match status" value="1"/>
</dbReference>
<keyword evidence="6 8" id="KW-0472">Membrane</keyword>
<evidence type="ECO:0000256" key="4">
    <source>
        <dbReference type="ARBA" id="ARBA00022692"/>
    </source>
</evidence>
<keyword evidence="5 8" id="KW-1133">Transmembrane helix</keyword>
<keyword evidence="14" id="KW-1185">Reference proteome</keyword>
<feature type="transmembrane region" description="Helical" evidence="8">
    <location>
        <begin position="145"/>
        <end position="163"/>
    </location>
</feature>
<dbReference type="GO" id="GO:0005227">
    <property type="term" value="F:calcium-activated cation channel activity"/>
    <property type="evidence" value="ECO:0007669"/>
    <property type="project" value="InterPro"/>
</dbReference>
<evidence type="ECO:0000256" key="1">
    <source>
        <dbReference type="ARBA" id="ARBA00004141"/>
    </source>
</evidence>
<comment type="similarity">
    <text evidence="2">Belongs to the CSC1 (TC 1.A.17) family.</text>
</comment>
<reference evidence="13 14" key="1">
    <citation type="journal article" date="2012" name="Science">
        <title>The Paleozoic origin of enzymatic lignin decomposition reconstructed from 31 fungal genomes.</title>
        <authorList>
            <person name="Floudas D."/>
            <person name="Binder M."/>
            <person name="Riley R."/>
            <person name="Barry K."/>
            <person name="Blanchette R.A."/>
            <person name="Henrissat B."/>
            <person name="Martinez A.T."/>
            <person name="Otillar R."/>
            <person name="Spatafora J.W."/>
            <person name="Yadav J.S."/>
            <person name="Aerts A."/>
            <person name="Benoit I."/>
            <person name="Boyd A."/>
            <person name="Carlson A."/>
            <person name="Copeland A."/>
            <person name="Coutinho P.M."/>
            <person name="de Vries R.P."/>
            <person name="Ferreira P."/>
            <person name="Findley K."/>
            <person name="Foster B."/>
            <person name="Gaskell J."/>
            <person name="Glotzer D."/>
            <person name="Gorecki P."/>
            <person name="Heitman J."/>
            <person name="Hesse C."/>
            <person name="Hori C."/>
            <person name="Igarashi K."/>
            <person name="Jurgens J.A."/>
            <person name="Kallen N."/>
            <person name="Kersten P."/>
            <person name="Kohler A."/>
            <person name="Kuees U."/>
            <person name="Kumar T.K.A."/>
            <person name="Kuo A."/>
            <person name="LaButti K."/>
            <person name="Larrondo L.F."/>
            <person name="Lindquist E."/>
            <person name="Ling A."/>
            <person name="Lombard V."/>
            <person name="Lucas S."/>
            <person name="Lundell T."/>
            <person name="Martin R."/>
            <person name="McLaughlin D.J."/>
            <person name="Morgenstern I."/>
            <person name="Morin E."/>
            <person name="Murat C."/>
            <person name="Nagy L.G."/>
            <person name="Nolan M."/>
            <person name="Ohm R.A."/>
            <person name="Patyshakuliyeva A."/>
            <person name="Rokas A."/>
            <person name="Ruiz-Duenas F.J."/>
            <person name="Sabat G."/>
            <person name="Salamov A."/>
            <person name="Samejima M."/>
            <person name="Schmutz J."/>
            <person name="Slot J.C."/>
            <person name="St John F."/>
            <person name="Stenlid J."/>
            <person name="Sun H."/>
            <person name="Sun S."/>
            <person name="Syed K."/>
            <person name="Tsang A."/>
            <person name="Wiebenga A."/>
            <person name="Young D."/>
            <person name="Pisabarro A."/>
            <person name="Eastwood D.C."/>
            <person name="Martin F."/>
            <person name="Cullen D."/>
            <person name="Grigoriev I.V."/>
            <person name="Hibbett D.S."/>
        </authorList>
    </citation>
    <scope>NUCLEOTIDE SEQUENCE [LARGE SCALE GENOMIC DNA]</scope>
    <source>
        <strain evidence="13 14">DJM-731 SS1</strain>
    </source>
</reference>
<dbReference type="Pfam" id="PF02714">
    <property type="entry name" value="RSN1_7TM"/>
    <property type="match status" value="1"/>
</dbReference>
<accession>M5FV09</accession>
<feature type="domain" description="CSC1/OSCA1-like cytosolic" evidence="12">
    <location>
        <begin position="188"/>
        <end position="380"/>
    </location>
</feature>
<feature type="domain" description="10TM putative phosphate transporter extracellular tail" evidence="10">
    <location>
        <begin position="741"/>
        <end position="811"/>
    </location>
</feature>
<dbReference type="InterPro" id="IPR027815">
    <property type="entry name" value="CSC1/OSCA1-like_cyt"/>
</dbReference>
<evidence type="ECO:0000256" key="2">
    <source>
        <dbReference type="ARBA" id="ARBA00007779"/>
    </source>
</evidence>
<evidence type="ECO:0000313" key="14">
    <source>
        <dbReference type="Proteomes" id="UP000030653"/>
    </source>
</evidence>
<dbReference type="EMBL" id="JH795868">
    <property type="protein sequence ID" value="EJU00089.1"/>
    <property type="molecule type" value="Genomic_DNA"/>
</dbReference>
<feature type="transmembrane region" description="Helical" evidence="8">
    <location>
        <begin position="529"/>
        <end position="545"/>
    </location>
</feature>
<evidence type="ECO:0000259" key="11">
    <source>
        <dbReference type="Pfam" id="PF13967"/>
    </source>
</evidence>
<feature type="compositionally biased region" description="Polar residues" evidence="7">
    <location>
        <begin position="735"/>
        <end position="744"/>
    </location>
</feature>
<dbReference type="InterPro" id="IPR032880">
    <property type="entry name" value="CSC1/OSCA1-like_N"/>
</dbReference>
<keyword evidence="3" id="KW-0813">Transport</keyword>
<dbReference type="Pfam" id="PF13967">
    <property type="entry name" value="RSN1_TM"/>
    <property type="match status" value="1"/>
</dbReference>
<evidence type="ECO:0000256" key="5">
    <source>
        <dbReference type="ARBA" id="ARBA00022989"/>
    </source>
</evidence>
<evidence type="ECO:0000256" key="8">
    <source>
        <dbReference type="SAM" id="Phobius"/>
    </source>
</evidence>
<feature type="region of interest" description="Disordered" evidence="7">
    <location>
        <begin position="724"/>
        <end position="754"/>
    </location>
</feature>
<sequence length="820" mass="90758">MSATGQNTSNTTNNTNSFISALVIGLVVAGVYLVVFFLLHAKNRRVYQSRTLVAPEGKRPSVLPDNPIKWFSGIIFEPDIRVFEMNGPDAYFFVRFCRFMVLLLLPYWGLTWVVLMPLSAAPPNLGAAGLNMFTFGNVTVFDRRAGHLIVFVLLLAWSLYMIYREYEHFLELRQAYLNSPAHAATARSRTVMVNNLPKNVVSEERVRELAAFVPGPVERVWMPRAVKPLQKLYDARNNECLVLEKAETNLSQMASKNVRKNKLPEKAAAAEDAGLTAKYVPEKKLPSHKIGTLADYTFGLFGKKVDTLSYSPAFIKEQDEQLILERQNVDSYKLANSAFIRFTSQADAHFFAQQIKKNTLRKDMVGASTEVVPEDIIWSNLSMSPYERLVRTIISWCATIGLIIAWAPLVAFVGVISNVSTLCSSVSFLSWICRLPSTVVGIIQGILPPVLLAILFMLLPIVLRIFVKMQGEPRNSTVQRKLWSRFWLFQIIHGFLIVALASGLVSALQNIKETASEAPTLLANHLPDSAIFFLTFILTVVLGSASKTLSRAIPWVMSKLAFIFRGSTPRKAYAYDWKMDSIELATEWPPVALLGIIGIVYSVIQPVTVGFAAVGFYLLYMTYKYMLIWNCDQPENLETGGLYYPKALGAVFAALYIEEICLGGLFFLSGPGAGAIGWAGGAIIALCLAVTAVFEVWVEWRFARLYTFVGPSAGPGMLAGLEKSVSEEDDAQPYPGSNNASSEQDAPDPNTHAFDHPALWKPTPLIWLAADTLGIAQSETARLEGEGLRASTEYASMDEKGKVTVLRGPPDEPWLGGQVE</sequence>